<sequence length="154" mass="16436">MRQLLAIASMAAMIAVPFSVQAQAQSPFAKPEDAVKYRQSAFSILGTHTGRVGAVVKGDKPYDKAAVEADVAVMETMSKLPWSAFPAGSDLPNSKAKPEIWKEQDKFKAAAEKMQGEVSKLSTAAKSGDLNAIKTAFGAVGQSCKACHDNYRNK</sequence>
<evidence type="ECO:0000256" key="8">
    <source>
        <dbReference type="SAM" id="SignalP"/>
    </source>
</evidence>
<feature type="binding site" description="covalent" evidence="7">
    <location>
        <position position="144"/>
    </location>
    <ligand>
        <name>heme c</name>
        <dbReference type="ChEBI" id="CHEBI:61717"/>
    </ligand>
</feature>
<proteinExistence type="predicted"/>
<keyword evidence="4" id="KW-0249">Electron transport</keyword>
<feature type="signal peptide" evidence="8">
    <location>
        <begin position="1"/>
        <end position="24"/>
    </location>
</feature>
<keyword evidence="5 6" id="KW-0408">Iron</keyword>
<dbReference type="SUPFAM" id="SSF47175">
    <property type="entry name" value="Cytochromes"/>
    <property type="match status" value="1"/>
</dbReference>
<protein>
    <submittedName>
        <fullName evidence="9">Cytochrome c</fullName>
    </submittedName>
</protein>
<evidence type="ECO:0000256" key="3">
    <source>
        <dbReference type="ARBA" id="ARBA00022723"/>
    </source>
</evidence>
<dbReference type="Pfam" id="PF01322">
    <property type="entry name" value="Cytochrom_C_2"/>
    <property type="match status" value="1"/>
</dbReference>
<evidence type="ECO:0000313" key="10">
    <source>
        <dbReference type="Proteomes" id="UP000482155"/>
    </source>
</evidence>
<evidence type="ECO:0000256" key="6">
    <source>
        <dbReference type="PIRSR" id="PIRSR000027-1"/>
    </source>
</evidence>
<keyword evidence="1" id="KW-0813">Transport</keyword>
<evidence type="ECO:0000256" key="7">
    <source>
        <dbReference type="PIRSR" id="PIRSR000027-2"/>
    </source>
</evidence>
<evidence type="ECO:0000256" key="1">
    <source>
        <dbReference type="ARBA" id="ARBA00022448"/>
    </source>
</evidence>
<feature type="chain" id="PRO_5025381235" evidence="8">
    <location>
        <begin position="25"/>
        <end position="154"/>
    </location>
</feature>
<keyword evidence="8" id="KW-0732">Signal</keyword>
<keyword evidence="3 6" id="KW-0479">Metal-binding</keyword>
<keyword evidence="10" id="KW-1185">Reference proteome</keyword>
<feature type="binding site" description="covalent" evidence="7">
    <location>
        <position position="147"/>
    </location>
    <ligand>
        <name>heme c</name>
        <dbReference type="ChEBI" id="CHEBI:61717"/>
    </ligand>
</feature>
<evidence type="ECO:0000256" key="4">
    <source>
        <dbReference type="ARBA" id="ARBA00022982"/>
    </source>
</evidence>
<organism evidence="9 10">
    <name type="scientific">Noviherbaspirillum galbum</name>
    <dbReference type="NCBI Taxonomy" id="2709383"/>
    <lineage>
        <taxon>Bacteria</taxon>
        <taxon>Pseudomonadati</taxon>
        <taxon>Pseudomonadota</taxon>
        <taxon>Betaproteobacteria</taxon>
        <taxon>Burkholderiales</taxon>
        <taxon>Oxalobacteraceae</taxon>
        <taxon>Noviherbaspirillum</taxon>
    </lineage>
</organism>
<dbReference type="EMBL" id="JAAIVB010000036">
    <property type="protein sequence ID" value="NEX61422.1"/>
    <property type="molecule type" value="Genomic_DNA"/>
</dbReference>
<comment type="caution">
    <text evidence="9">The sequence shown here is derived from an EMBL/GenBank/DDBJ whole genome shotgun (WGS) entry which is preliminary data.</text>
</comment>
<evidence type="ECO:0000256" key="5">
    <source>
        <dbReference type="ARBA" id="ARBA00023004"/>
    </source>
</evidence>
<name>A0A6B3SSJ8_9BURK</name>
<gene>
    <name evidence="9" type="ORF">G3574_10050</name>
</gene>
<dbReference type="PIRSF" id="PIRSF000027">
    <property type="entry name" value="Cytc_c_prime"/>
    <property type="match status" value="1"/>
</dbReference>
<evidence type="ECO:0000313" key="9">
    <source>
        <dbReference type="EMBL" id="NEX61422.1"/>
    </source>
</evidence>
<dbReference type="Proteomes" id="UP000482155">
    <property type="component" value="Unassembled WGS sequence"/>
</dbReference>
<comment type="PTM">
    <text evidence="7">Binds 1 heme group per subunit.</text>
</comment>
<dbReference type="GO" id="GO:0020037">
    <property type="term" value="F:heme binding"/>
    <property type="evidence" value="ECO:0007669"/>
    <property type="project" value="InterPro"/>
</dbReference>
<dbReference type="GO" id="GO:0009055">
    <property type="term" value="F:electron transfer activity"/>
    <property type="evidence" value="ECO:0007669"/>
    <property type="project" value="InterPro"/>
</dbReference>
<dbReference type="InterPro" id="IPR015984">
    <property type="entry name" value="Cyt_c_prime_subgr"/>
</dbReference>
<dbReference type="GO" id="GO:0005506">
    <property type="term" value="F:iron ion binding"/>
    <property type="evidence" value="ECO:0007669"/>
    <property type="project" value="InterPro"/>
</dbReference>
<reference evidence="9 10" key="1">
    <citation type="submission" date="2020-02" db="EMBL/GenBank/DDBJ databases">
        <authorList>
            <person name="Kim M.K."/>
        </authorList>
    </citation>
    <scope>NUCLEOTIDE SEQUENCE [LARGE SCALE GENOMIC DNA]</scope>
    <source>
        <strain evidence="9 10">17J57-3</strain>
    </source>
</reference>
<keyword evidence="2 7" id="KW-0349">Heme</keyword>
<dbReference type="InterPro" id="IPR010980">
    <property type="entry name" value="Cyt_c/b562"/>
</dbReference>
<feature type="binding site" description="axial binding residue" evidence="6">
    <location>
        <position position="148"/>
    </location>
    <ligand>
        <name>heme c</name>
        <dbReference type="ChEBI" id="CHEBI:61717"/>
    </ligand>
    <ligandPart>
        <name>Fe</name>
        <dbReference type="ChEBI" id="CHEBI:18248"/>
    </ligandPart>
</feature>
<dbReference type="GO" id="GO:0042597">
    <property type="term" value="C:periplasmic space"/>
    <property type="evidence" value="ECO:0007669"/>
    <property type="project" value="InterPro"/>
</dbReference>
<evidence type="ECO:0000256" key="2">
    <source>
        <dbReference type="ARBA" id="ARBA00022617"/>
    </source>
</evidence>
<dbReference type="GO" id="GO:0022900">
    <property type="term" value="P:electron transport chain"/>
    <property type="evidence" value="ECO:0007669"/>
    <property type="project" value="InterPro"/>
</dbReference>
<dbReference type="PRINTS" id="PR00608">
    <property type="entry name" value="CYTCHROMECII"/>
</dbReference>
<dbReference type="RefSeq" id="WP_163962619.1">
    <property type="nucleotide sequence ID" value="NZ_JAAIVB010000036.1"/>
</dbReference>
<dbReference type="AlphaFoldDB" id="A0A6B3SSJ8"/>
<dbReference type="InterPro" id="IPR012127">
    <property type="entry name" value="Cyt_c_prime"/>
</dbReference>
<dbReference type="InterPro" id="IPR002321">
    <property type="entry name" value="Cyt_c_II"/>
</dbReference>
<dbReference type="PROSITE" id="PS51009">
    <property type="entry name" value="CYTCII"/>
    <property type="match status" value="1"/>
</dbReference>
<dbReference type="Gene3D" id="1.20.120.10">
    <property type="entry name" value="Cytochrome c/b562"/>
    <property type="match status" value="1"/>
</dbReference>
<accession>A0A6B3SSJ8</accession>